<evidence type="ECO:0000313" key="2">
    <source>
        <dbReference type="EMBL" id="VUZ45337.1"/>
    </source>
</evidence>
<keyword evidence="1" id="KW-0812">Transmembrane</keyword>
<name>A0A564YDH6_HYMDI</name>
<keyword evidence="1" id="KW-0472">Membrane</keyword>
<feature type="non-terminal residue" evidence="2">
    <location>
        <position position="1"/>
    </location>
</feature>
<protein>
    <submittedName>
        <fullName evidence="2">Uncharacterized protein</fullName>
    </submittedName>
</protein>
<organism evidence="2 3">
    <name type="scientific">Hymenolepis diminuta</name>
    <name type="common">Rat tapeworm</name>
    <dbReference type="NCBI Taxonomy" id="6216"/>
    <lineage>
        <taxon>Eukaryota</taxon>
        <taxon>Metazoa</taxon>
        <taxon>Spiralia</taxon>
        <taxon>Lophotrochozoa</taxon>
        <taxon>Platyhelminthes</taxon>
        <taxon>Cestoda</taxon>
        <taxon>Eucestoda</taxon>
        <taxon>Cyclophyllidea</taxon>
        <taxon>Hymenolepididae</taxon>
        <taxon>Hymenolepis</taxon>
    </lineage>
</organism>
<keyword evidence="1" id="KW-1133">Transmembrane helix</keyword>
<reference evidence="2 3" key="1">
    <citation type="submission" date="2019-07" db="EMBL/GenBank/DDBJ databases">
        <authorList>
            <person name="Jastrzebski P J."/>
            <person name="Paukszto L."/>
            <person name="Jastrzebski P J."/>
        </authorList>
    </citation>
    <scope>NUCLEOTIDE SEQUENCE [LARGE SCALE GENOMIC DNA]</scope>
    <source>
        <strain evidence="2 3">WMS-il1</strain>
    </source>
</reference>
<dbReference type="EMBL" id="CABIJS010000166">
    <property type="protein sequence ID" value="VUZ45337.1"/>
    <property type="molecule type" value="Genomic_DNA"/>
</dbReference>
<keyword evidence="3" id="KW-1185">Reference proteome</keyword>
<dbReference type="Proteomes" id="UP000321570">
    <property type="component" value="Unassembled WGS sequence"/>
</dbReference>
<proteinExistence type="predicted"/>
<accession>A0A564YDH6</accession>
<sequence>CNLGYCGILCSSIARFFLFYLLVISASIREKYVQLKLSSRVRVKQEDVQFSIFSYR</sequence>
<dbReference type="AlphaFoldDB" id="A0A564YDH6"/>
<evidence type="ECO:0000313" key="3">
    <source>
        <dbReference type="Proteomes" id="UP000321570"/>
    </source>
</evidence>
<evidence type="ECO:0000256" key="1">
    <source>
        <dbReference type="SAM" id="Phobius"/>
    </source>
</evidence>
<feature type="transmembrane region" description="Helical" evidence="1">
    <location>
        <begin position="6"/>
        <end position="28"/>
    </location>
</feature>
<gene>
    <name evidence="2" type="ORF">WMSIL1_LOCUS5259</name>
</gene>